<dbReference type="InterPro" id="IPR038511">
    <property type="entry name" value="TAP42/TAP46-like_sf"/>
</dbReference>
<dbReference type="PANTHER" id="PTHR10933">
    <property type="entry name" value="IMMUNOGLOBULIN-BINDING PROTEIN 1"/>
    <property type="match status" value="1"/>
</dbReference>
<organism evidence="2 3">
    <name type="scientific">Tanacetum coccineum</name>
    <dbReference type="NCBI Taxonomy" id="301880"/>
    <lineage>
        <taxon>Eukaryota</taxon>
        <taxon>Viridiplantae</taxon>
        <taxon>Streptophyta</taxon>
        <taxon>Embryophyta</taxon>
        <taxon>Tracheophyta</taxon>
        <taxon>Spermatophyta</taxon>
        <taxon>Magnoliopsida</taxon>
        <taxon>eudicotyledons</taxon>
        <taxon>Gunneridae</taxon>
        <taxon>Pentapetalae</taxon>
        <taxon>asterids</taxon>
        <taxon>campanulids</taxon>
        <taxon>Asterales</taxon>
        <taxon>Asteraceae</taxon>
        <taxon>Asteroideae</taxon>
        <taxon>Anthemideae</taxon>
        <taxon>Anthemidinae</taxon>
        <taxon>Tanacetum</taxon>
    </lineage>
</organism>
<keyword evidence="3" id="KW-1185">Reference proteome</keyword>
<dbReference type="InterPro" id="IPR007304">
    <property type="entry name" value="TAP46-like"/>
</dbReference>
<dbReference type="PANTHER" id="PTHR10933:SF9">
    <property type="entry name" value="IMMUNOGLOBULIN-BINDING PROTEIN 1"/>
    <property type="match status" value="1"/>
</dbReference>
<name>A0ABQ4XCC0_9ASTR</name>
<dbReference type="Pfam" id="PF04177">
    <property type="entry name" value="TAP42"/>
    <property type="match status" value="1"/>
</dbReference>
<sequence>KDSCCFIRGITVNRAFRGVRRSDVVALVVKALACITKQAKIWDIPAQEKLEHLFHLLSLVLPLVKQIHFEQCSELELERKLFLIKLAKFTFNHLIPPSIRVSTPVPFYLVELIEKTGGHDDKIDILKLSQAKLKVLPVRHRIVLKSFACIPLPEDELEASTQGGQNAVVDKRVKKIAWFKRQRAAESKLLELNKRKERRGRSTRAIALSSPVDTGDDNVQDDDGEEERQEGNVEISQAILKECAKTVKDGHRNAAARARYTKPTVPITCASFAQYVLEGRA</sequence>
<proteinExistence type="predicted"/>
<comment type="caution">
    <text evidence="2">The sequence shown here is derived from an EMBL/GenBank/DDBJ whole genome shotgun (WGS) entry which is preliminary data.</text>
</comment>
<protein>
    <submittedName>
        <fullName evidence="2">PP2A regulatory subunit TAP46</fullName>
    </submittedName>
</protein>
<feature type="compositionally biased region" description="Acidic residues" evidence="1">
    <location>
        <begin position="214"/>
        <end position="228"/>
    </location>
</feature>
<dbReference type="EMBL" id="BQNB010009395">
    <property type="protein sequence ID" value="GJS62925.1"/>
    <property type="molecule type" value="Genomic_DNA"/>
</dbReference>
<evidence type="ECO:0000256" key="1">
    <source>
        <dbReference type="SAM" id="MobiDB-lite"/>
    </source>
</evidence>
<dbReference type="Proteomes" id="UP001151760">
    <property type="component" value="Unassembled WGS sequence"/>
</dbReference>
<reference evidence="2" key="1">
    <citation type="journal article" date="2022" name="Int. J. Mol. Sci.">
        <title>Draft Genome of Tanacetum Coccineum: Genomic Comparison of Closely Related Tanacetum-Family Plants.</title>
        <authorList>
            <person name="Yamashiro T."/>
            <person name="Shiraishi A."/>
            <person name="Nakayama K."/>
            <person name="Satake H."/>
        </authorList>
    </citation>
    <scope>NUCLEOTIDE SEQUENCE</scope>
</reference>
<reference evidence="2" key="2">
    <citation type="submission" date="2022-01" db="EMBL/GenBank/DDBJ databases">
        <authorList>
            <person name="Yamashiro T."/>
            <person name="Shiraishi A."/>
            <person name="Satake H."/>
            <person name="Nakayama K."/>
        </authorList>
    </citation>
    <scope>NUCLEOTIDE SEQUENCE</scope>
</reference>
<evidence type="ECO:0000313" key="3">
    <source>
        <dbReference type="Proteomes" id="UP001151760"/>
    </source>
</evidence>
<evidence type="ECO:0000313" key="2">
    <source>
        <dbReference type="EMBL" id="GJS62925.1"/>
    </source>
</evidence>
<gene>
    <name evidence="2" type="ORF">Tco_0677489</name>
</gene>
<feature type="non-terminal residue" evidence="2">
    <location>
        <position position="1"/>
    </location>
</feature>
<accession>A0ABQ4XCC0</accession>
<feature type="region of interest" description="Disordered" evidence="1">
    <location>
        <begin position="200"/>
        <end position="232"/>
    </location>
</feature>
<dbReference type="Gene3D" id="1.25.40.540">
    <property type="entry name" value="TAP42-like family"/>
    <property type="match status" value="1"/>
</dbReference>